<dbReference type="PROSITE" id="PS00211">
    <property type="entry name" value="ABC_TRANSPORTER_1"/>
    <property type="match status" value="1"/>
</dbReference>
<comment type="similarity">
    <text evidence="11">Belongs to the binding-protein-dependent transport system permease family.</text>
</comment>
<reference evidence="16" key="1">
    <citation type="journal article" date="2019" name="Int. J. Syst. Evol. Microbiol.">
        <title>The Global Catalogue of Microorganisms (GCM) 10K type strain sequencing project: providing services to taxonomists for standard genome sequencing and annotation.</title>
        <authorList>
            <consortium name="The Broad Institute Genomics Platform"/>
            <consortium name="The Broad Institute Genome Sequencing Center for Infectious Disease"/>
            <person name="Wu L."/>
            <person name="Ma J."/>
        </authorList>
    </citation>
    <scope>NUCLEOTIDE SEQUENCE [LARGE SCALE GENOMIC DNA]</scope>
    <source>
        <strain evidence="16">CGMCC 1.12125</strain>
    </source>
</reference>
<dbReference type="InterPro" id="IPR017871">
    <property type="entry name" value="ABC_transporter-like_CS"/>
</dbReference>
<evidence type="ECO:0000259" key="14">
    <source>
        <dbReference type="PROSITE" id="PS50928"/>
    </source>
</evidence>
<evidence type="ECO:0000256" key="1">
    <source>
        <dbReference type="ARBA" id="ARBA00004141"/>
    </source>
</evidence>
<evidence type="ECO:0000256" key="6">
    <source>
        <dbReference type="ARBA" id="ARBA00022692"/>
    </source>
</evidence>
<dbReference type="RefSeq" id="WP_344229299.1">
    <property type="nucleotide sequence ID" value="NZ_BAAALH010000002.1"/>
</dbReference>
<keyword evidence="7" id="KW-0547">Nucleotide-binding</keyword>
<dbReference type="SUPFAM" id="SSF161098">
    <property type="entry name" value="MetI-like"/>
    <property type="match status" value="1"/>
</dbReference>
<keyword evidence="4 11" id="KW-0813">Transport</keyword>
<dbReference type="InterPro" id="IPR035906">
    <property type="entry name" value="MetI-like_sf"/>
</dbReference>
<proteinExistence type="inferred from homology"/>
<gene>
    <name evidence="15" type="ORF">ACFO0K_04260</name>
</gene>
<dbReference type="CDD" id="cd03257">
    <property type="entry name" value="ABC_NikE_OppD_transporters"/>
    <property type="match status" value="1"/>
</dbReference>
<evidence type="ECO:0000256" key="10">
    <source>
        <dbReference type="ARBA" id="ARBA00023136"/>
    </source>
</evidence>
<evidence type="ECO:0000256" key="3">
    <source>
        <dbReference type="ARBA" id="ARBA00005417"/>
    </source>
</evidence>
<evidence type="ECO:0000256" key="12">
    <source>
        <dbReference type="SAM" id="MobiDB-lite"/>
    </source>
</evidence>
<dbReference type="SMART" id="SM00382">
    <property type="entry name" value="AAA"/>
    <property type="match status" value="1"/>
</dbReference>
<keyword evidence="5" id="KW-1003">Cell membrane</keyword>
<dbReference type="EMBL" id="JBHSEN010000001">
    <property type="protein sequence ID" value="MFC4428892.1"/>
    <property type="molecule type" value="Genomic_DNA"/>
</dbReference>
<dbReference type="PROSITE" id="PS50928">
    <property type="entry name" value="ABC_TM1"/>
    <property type="match status" value="1"/>
</dbReference>
<dbReference type="Pfam" id="PF00528">
    <property type="entry name" value="BPD_transp_1"/>
    <property type="match status" value="1"/>
</dbReference>
<feature type="region of interest" description="Disordered" evidence="12">
    <location>
        <begin position="563"/>
        <end position="582"/>
    </location>
</feature>
<keyword evidence="9 11" id="KW-1133">Transmembrane helix</keyword>
<evidence type="ECO:0000313" key="16">
    <source>
        <dbReference type="Proteomes" id="UP001595965"/>
    </source>
</evidence>
<dbReference type="InterPro" id="IPR050388">
    <property type="entry name" value="ABC_Ni/Peptide_Import"/>
</dbReference>
<comment type="subcellular location">
    <subcellularLocation>
        <location evidence="11">Cell membrane</location>
        <topology evidence="11">Multi-pass membrane protein</topology>
    </subcellularLocation>
    <subcellularLocation>
        <location evidence="2">Cell membrane</location>
        <topology evidence="2">Peripheral membrane protein</topology>
    </subcellularLocation>
    <subcellularLocation>
        <location evidence="1">Membrane</location>
        <topology evidence="1">Multi-pass membrane protein</topology>
    </subcellularLocation>
</comment>
<keyword evidence="10 11" id="KW-0472">Membrane</keyword>
<evidence type="ECO:0000256" key="2">
    <source>
        <dbReference type="ARBA" id="ARBA00004202"/>
    </source>
</evidence>
<organism evidence="15 16">
    <name type="scientific">Citricoccus alkalitolerans</name>
    <dbReference type="NCBI Taxonomy" id="246603"/>
    <lineage>
        <taxon>Bacteria</taxon>
        <taxon>Bacillati</taxon>
        <taxon>Actinomycetota</taxon>
        <taxon>Actinomycetes</taxon>
        <taxon>Micrococcales</taxon>
        <taxon>Micrococcaceae</taxon>
        <taxon>Citricoccus</taxon>
    </lineage>
</organism>
<dbReference type="Gene3D" id="3.40.50.300">
    <property type="entry name" value="P-loop containing nucleotide triphosphate hydrolases"/>
    <property type="match status" value="1"/>
</dbReference>
<feature type="transmembrane region" description="Helical" evidence="11">
    <location>
        <begin position="20"/>
        <end position="40"/>
    </location>
</feature>
<feature type="domain" description="ABC transporter" evidence="13">
    <location>
        <begin position="302"/>
        <end position="546"/>
    </location>
</feature>
<dbReference type="Proteomes" id="UP001595965">
    <property type="component" value="Unassembled WGS sequence"/>
</dbReference>
<comment type="caution">
    <text evidence="15">The sequence shown here is derived from an EMBL/GenBank/DDBJ whole genome shotgun (WGS) entry which is preliminary data.</text>
</comment>
<evidence type="ECO:0000313" key="15">
    <source>
        <dbReference type="EMBL" id="MFC4428892.1"/>
    </source>
</evidence>
<evidence type="ECO:0000259" key="13">
    <source>
        <dbReference type="PROSITE" id="PS50893"/>
    </source>
</evidence>
<dbReference type="PANTHER" id="PTHR43297">
    <property type="entry name" value="OLIGOPEPTIDE TRANSPORT ATP-BINDING PROTEIN APPD"/>
    <property type="match status" value="1"/>
</dbReference>
<feature type="transmembrane region" description="Helical" evidence="11">
    <location>
        <begin position="82"/>
        <end position="105"/>
    </location>
</feature>
<name>A0ABV8XWZ0_9MICC</name>
<dbReference type="InterPro" id="IPR000515">
    <property type="entry name" value="MetI-like"/>
</dbReference>
<dbReference type="InterPro" id="IPR003593">
    <property type="entry name" value="AAA+_ATPase"/>
</dbReference>
<dbReference type="PANTHER" id="PTHR43297:SF2">
    <property type="entry name" value="DIPEPTIDE TRANSPORT ATP-BINDING PROTEIN DPPD"/>
    <property type="match status" value="1"/>
</dbReference>
<evidence type="ECO:0000256" key="5">
    <source>
        <dbReference type="ARBA" id="ARBA00022475"/>
    </source>
</evidence>
<dbReference type="Pfam" id="PF00005">
    <property type="entry name" value="ABC_tran"/>
    <property type="match status" value="1"/>
</dbReference>
<accession>A0ABV8XWZ0</accession>
<evidence type="ECO:0000256" key="4">
    <source>
        <dbReference type="ARBA" id="ARBA00022448"/>
    </source>
</evidence>
<dbReference type="InterPro" id="IPR003439">
    <property type="entry name" value="ABC_transporter-like_ATP-bd"/>
</dbReference>
<evidence type="ECO:0000256" key="11">
    <source>
        <dbReference type="RuleBase" id="RU363032"/>
    </source>
</evidence>
<feature type="transmembrane region" description="Helical" evidence="11">
    <location>
        <begin position="117"/>
        <end position="138"/>
    </location>
</feature>
<sequence length="582" mass="61765">MASTSSPSAPRRFRWTPTLIIGLVMMAGMVLTAILAPMFLTAQAETLTANSRQGPSAEHWLGTDDFGRDILARSLVATRLTLVMSVAATAIAVVGGIVLGSAVWLAPRRVREAALRLIESAVAYPSLIFALIVAAILGPGSVNAVIAIGLAGIPAFTRLTANLAASVSHRNYVTTARLLGVPTPRIISRHLLPNMAEPLLVMATSNFALSLLELSSLSFVGLGVQSPDYDYGRLLNEGLVSIYSQPLQVVGPSIMLLLAGVGAMLVGDGLAAAADPRGGRKFAGRLSPTRAMGTGADREALLEVRDLVVTAPNGKDLVQGVSFSIQPGQVLGLVGESGSGKSMTAMAVAGLLPEEVRRTASVLRLGDMDLTARNSPAELARRIGLVYQDPGTTFNPALRMGTQLTEVQRVHLGQSGKQAKSTMVTALDEMRITRPGARMDQHPHELSGGMLQRAMIASSTVADPVLLIADEPTTALDVTVQAEVLRSLYRINKERGTAILFISHDIGVVQELCDEVLVMNGGRILERLTGDQLRDGQAAHPYTRMLLAATPSMTDRREFLTADRWQDDAGTEPIPTEAKVQS</sequence>
<dbReference type="PROSITE" id="PS50893">
    <property type="entry name" value="ABC_TRANSPORTER_2"/>
    <property type="match status" value="1"/>
</dbReference>
<keyword evidence="8" id="KW-0067">ATP-binding</keyword>
<dbReference type="CDD" id="cd06261">
    <property type="entry name" value="TM_PBP2"/>
    <property type="match status" value="1"/>
</dbReference>
<dbReference type="InterPro" id="IPR027417">
    <property type="entry name" value="P-loop_NTPase"/>
</dbReference>
<keyword evidence="6 11" id="KW-0812">Transmembrane</keyword>
<comment type="similarity">
    <text evidence="3">Belongs to the ABC transporter superfamily.</text>
</comment>
<keyword evidence="16" id="KW-1185">Reference proteome</keyword>
<protein>
    <submittedName>
        <fullName evidence="15">Dipeptide/oligopeptide/nickel ABC transporter permease/ATP-binding protein</fullName>
    </submittedName>
</protein>
<evidence type="ECO:0000256" key="7">
    <source>
        <dbReference type="ARBA" id="ARBA00022741"/>
    </source>
</evidence>
<dbReference type="SUPFAM" id="SSF52540">
    <property type="entry name" value="P-loop containing nucleoside triphosphate hydrolases"/>
    <property type="match status" value="1"/>
</dbReference>
<evidence type="ECO:0000256" key="8">
    <source>
        <dbReference type="ARBA" id="ARBA00022840"/>
    </source>
</evidence>
<feature type="domain" description="ABC transmembrane type-1" evidence="14">
    <location>
        <begin position="78"/>
        <end position="267"/>
    </location>
</feature>
<evidence type="ECO:0000256" key="9">
    <source>
        <dbReference type="ARBA" id="ARBA00022989"/>
    </source>
</evidence>
<dbReference type="Gene3D" id="1.10.3720.10">
    <property type="entry name" value="MetI-like"/>
    <property type="match status" value="1"/>
</dbReference>